<proteinExistence type="predicted"/>
<dbReference type="AlphaFoldDB" id="A0ABC8K7F0"/>
<accession>A0ABC8K7F0</accession>
<dbReference type="Proteomes" id="UP001642260">
    <property type="component" value="Unassembled WGS sequence"/>
</dbReference>
<organism evidence="1 2">
    <name type="scientific">Eruca vesicaria subsp. sativa</name>
    <name type="common">Garden rocket</name>
    <name type="synonym">Eruca sativa</name>
    <dbReference type="NCBI Taxonomy" id="29727"/>
    <lineage>
        <taxon>Eukaryota</taxon>
        <taxon>Viridiplantae</taxon>
        <taxon>Streptophyta</taxon>
        <taxon>Embryophyta</taxon>
        <taxon>Tracheophyta</taxon>
        <taxon>Spermatophyta</taxon>
        <taxon>Magnoliopsida</taxon>
        <taxon>eudicotyledons</taxon>
        <taxon>Gunneridae</taxon>
        <taxon>Pentapetalae</taxon>
        <taxon>rosids</taxon>
        <taxon>malvids</taxon>
        <taxon>Brassicales</taxon>
        <taxon>Brassicaceae</taxon>
        <taxon>Brassiceae</taxon>
        <taxon>Eruca</taxon>
    </lineage>
</organism>
<keyword evidence="2" id="KW-1185">Reference proteome</keyword>
<reference evidence="1 2" key="1">
    <citation type="submission" date="2022-03" db="EMBL/GenBank/DDBJ databases">
        <authorList>
            <person name="Macdonald S."/>
            <person name="Ahmed S."/>
            <person name="Newling K."/>
        </authorList>
    </citation>
    <scope>NUCLEOTIDE SEQUENCE [LARGE SCALE GENOMIC DNA]</scope>
</reference>
<comment type="caution">
    <text evidence="1">The sequence shown here is derived from an EMBL/GenBank/DDBJ whole genome shotgun (WGS) entry which is preliminary data.</text>
</comment>
<protein>
    <submittedName>
        <fullName evidence="1">Uncharacterized protein</fullName>
    </submittedName>
</protein>
<gene>
    <name evidence="1" type="ORF">ERUC_LOCUS20294</name>
</gene>
<evidence type="ECO:0000313" key="1">
    <source>
        <dbReference type="EMBL" id="CAH8354539.1"/>
    </source>
</evidence>
<name>A0ABC8K7F0_ERUVS</name>
<sequence length="103" mass="11692">MAVSQSILDERRSSLMDLLSFVSCGFRRVGALTRSDKESIFNLTHTSSDEISGEKNLSVYVITDEDVPAICSNWRWIQGSVHEKKANVLPRWRNYIFGLLVLS</sequence>
<dbReference type="EMBL" id="CAKOAT010194266">
    <property type="protein sequence ID" value="CAH8354539.1"/>
    <property type="molecule type" value="Genomic_DNA"/>
</dbReference>
<evidence type="ECO:0000313" key="2">
    <source>
        <dbReference type="Proteomes" id="UP001642260"/>
    </source>
</evidence>